<protein>
    <submittedName>
        <fullName evidence="2">TetR family transcriptional regulator</fullName>
    </submittedName>
</protein>
<sequence>MNLRIRASEEISHLLEGDLRTAGPRLVHLSMTAWDDSAGGATFRALLRWIATDDGAPEAIQDYATQQLAEPIAAALGQQTGMTAEVARERATLAGSQLVGLAMVRYVFRLEPIASASIDRLVETVGPTIQHYLTGPLTQHR</sequence>
<evidence type="ECO:0000313" key="3">
    <source>
        <dbReference type="Proteomes" id="UP000065220"/>
    </source>
</evidence>
<dbReference type="STRING" id="111015.AXF14_05275"/>
<evidence type="ECO:0000259" key="1">
    <source>
        <dbReference type="Pfam" id="PF17920"/>
    </source>
</evidence>
<dbReference type="SUPFAM" id="SSF48498">
    <property type="entry name" value="Tetracyclin repressor-like, C-terminal domain"/>
    <property type="match status" value="1"/>
</dbReference>
<feature type="domain" description="Tetracyclin repressor-like C-terminal" evidence="1">
    <location>
        <begin position="22"/>
        <end position="133"/>
    </location>
</feature>
<keyword evidence="3" id="KW-1185">Reference proteome</keyword>
<dbReference type="Gene3D" id="1.10.357.10">
    <property type="entry name" value="Tetracycline Repressor, domain 2"/>
    <property type="match status" value="1"/>
</dbReference>
<dbReference type="Proteomes" id="UP000065220">
    <property type="component" value="Chromosome"/>
</dbReference>
<dbReference type="Pfam" id="PF17920">
    <property type="entry name" value="TetR_C_16"/>
    <property type="match status" value="1"/>
</dbReference>
<dbReference type="EMBL" id="CP014228">
    <property type="protein sequence ID" value="AMD88443.1"/>
    <property type="molecule type" value="Genomic_DNA"/>
</dbReference>
<dbReference type="InterPro" id="IPR036271">
    <property type="entry name" value="Tet_transcr_reg_TetR-rel_C_sf"/>
</dbReference>
<dbReference type="InterPro" id="IPR041678">
    <property type="entry name" value="TetR_C_16"/>
</dbReference>
<name>A0A109W3A5_ACTRD</name>
<evidence type="ECO:0000313" key="2">
    <source>
        <dbReference type="EMBL" id="AMD88443.1"/>
    </source>
</evidence>
<dbReference type="KEGG" id="ard:AXF14_05275"/>
<gene>
    <name evidence="2" type="ORF">AXF14_05275</name>
</gene>
<proteinExistence type="predicted"/>
<dbReference type="AlphaFoldDB" id="A0A109W3A5"/>
<accession>A0A109W3A5</accession>
<organism evidence="2 3">
    <name type="scientific">Actinomyces radicidentis</name>
    <dbReference type="NCBI Taxonomy" id="111015"/>
    <lineage>
        <taxon>Bacteria</taxon>
        <taxon>Bacillati</taxon>
        <taxon>Actinomycetota</taxon>
        <taxon>Actinomycetes</taxon>
        <taxon>Actinomycetales</taxon>
        <taxon>Actinomycetaceae</taxon>
        <taxon>Actinomyces</taxon>
    </lineage>
</organism>
<reference evidence="3" key="1">
    <citation type="submission" date="2016-02" db="EMBL/GenBank/DDBJ databases">
        <authorList>
            <person name="Holder M.E."/>
            <person name="Ajami N.J."/>
            <person name="Petrosino J.F."/>
        </authorList>
    </citation>
    <scope>NUCLEOTIDE SEQUENCE [LARGE SCALE GENOMIC DNA]</scope>
    <source>
        <strain evidence="3">CCUG 36733</strain>
    </source>
</reference>